<sequence length="372" mass="41278">MKNSIHALTGAVAISLAFTAFDAEAKTIRAVSGFGPSHVMATTAFPKMDEKLREFTDGEWKVRDTPSGLISVGEMNKGLKDSVVEMGTMVLPYFAADYPESMLPGELSIIGTDNWALASAASEYVSTCKECVAEFAKNGQVYTGSDATTTYELLTTKPVRSAEDLQGMRIRTPGSVFTRFISDMGGEAIQMPTSDMFEAMNSGVIDGTYSATSDLKNVGLYDVVKYVTNINQGVFNSAAMPNVSHRLWNDMNEEERHALVRAAQYAQTYGGQGWRDARDEATEEALKRDIEFIEPSEEFETRMEAFRSNHLQQVTKTLTDRGVTNAQEKVDRYLALVEKWSELVKTVNSADELAELRYKEIWADRKLTDYGN</sequence>
<evidence type="ECO:0000313" key="2">
    <source>
        <dbReference type="EMBL" id="TCK04321.1"/>
    </source>
</evidence>
<name>A0A4R1GC35_9GAMM</name>
<organism evidence="2 3">
    <name type="scientific">Marinobacterium mangrovicola</name>
    <dbReference type="NCBI Taxonomy" id="1476959"/>
    <lineage>
        <taxon>Bacteria</taxon>
        <taxon>Pseudomonadati</taxon>
        <taxon>Pseudomonadota</taxon>
        <taxon>Gammaproteobacteria</taxon>
        <taxon>Oceanospirillales</taxon>
        <taxon>Oceanospirillaceae</taxon>
        <taxon>Marinobacterium</taxon>
    </lineage>
</organism>
<dbReference type="PANTHER" id="PTHR33376:SF15">
    <property type="entry name" value="BLL6794 PROTEIN"/>
    <property type="match status" value="1"/>
</dbReference>
<dbReference type="CDD" id="cd13666">
    <property type="entry name" value="PBP2_TRAP_DctP_like_1"/>
    <property type="match status" value="1"/>
</dbReference>
<reference evidence="2 3" key="1">
    <citation type="submission" date="2019-03" db="EMBL/GenBank/DDBJ databases">
        <title>Genomic Encyclopedia of Archaeal and Bacterial Type Strains, Phase II (KMG-II): from individual species to whole genera.</title>
        <authorList>
            <person name="Goeker M."/>
        </authorList>
    </citation>
    <scope>NUCLEOTIDE SEQUENCE [LARGE SCALE GENOMIC DNA]</scope>
    <source>
        <strain evidence="2 3">DSM 27697</strain>
    </source>
</reference>
<comment type="caution">
    <text evidence="2">The sequence shown here is derived from an EMBL/GenBank/DDBJ whole genome shotgun (WGS) entry which is preliminary data.</text>
</comment>
<keyword evidence="3" id="KW-1185">Reference proteome</keyword>
<dbReference type="GO" id="GO:0055085">
    <property type="term" value="P:transmembrane transport"/>
    <property type="evidence" value="ECO:0007669"/>
    <property type="project" value="InterPro"/>
</dbReference>
<dbReference type="InterPro" id="IPR018389">
    <property type="entry name" value="DctP_fam"/>
</dbReference>
<evidence type="ECO:0000256" key="1">
    <source>
        <dbReference type="ARBA" id="ARBA00022729"/>
    </source>
</evidence>
<evidence type="ECO:0000313" key="3">
    <source>
        <dbReference type="Proteomes" id="UP000294546"/>
    </source>
</evidence>
<dbReference type="Pfam" id="PF03480">
    <property type="entry name" value="DctP"/>
    <property type="match status" value="1"/>
</dbReference>
<accession>A0A4R1GC35</accession>
<dbReference type="OrthoDB" id="9177965at2"/>
<dbReference type="InterPro" id="IPR038404">
    <property type="entry name" value="TRAP_DctP_sf"/>
</dbReference>
<dbReference type="AlphaFoldDB" id="A0A4R1GC35"/>
<dbReference type="EMBL" id="SMFU01000011">
    <property type="protein sequence ID" value="TCK04321.1"/>
    <property type="molecule type" value="Genomic_DNA"/>
</dbReference>
<protein>
    <submittedName>
        <fullName evidence="2">TRAP-type C4-dicarboxylate transport system substrate-binding protein</fullName>
    </submittedName>
</protein>
<proteinExistence type="predicted"/>
<gene>
    <name evidence="2" type="ORF">CLV83_3739</name>
</gene>
<dbReference type="Proteomes" id="UP000294546">
    <property type="component" value="Unassembled WGS sequence"/>
</dbReference>
<keyword evidence="1" id="KW-0732">Signal</keyword>
<dbReference type="PANTHER" id="PTHR33376">
    <property type="match status" value="1"/>
</dbReference>
<dbReference type="RefSeq" id="WP_132296022.1">
    <property type="nucleotide sequence ID" value="NZ_SMFU01000011.1"/>
</dbReference>
<dbReference type="NCBIfam" id="NF037995">
    <property type="entry name" value="TRAP_S1"/>
    <property type="match status" value="1"/>
</dbReference>
<dbReference type="Gene3D" id="3.40.190.170">
    <property type="entry name" value="Bacterial extracellular solute-binding protein, family 7"/>
    <property type="match status" value="1"/>
</dbReference>